<keyword evidence="5 7" id="KW-0472">Membrane</keyword>
<feature type="transmembrane region" description="Helical" evidence="7">
    <location>
        <begin position="356"/>
        <end position="378"/>
    </location>
</feature>
<feature type="transmembrane region" description="Helical" evidence="7">
    <location>
        <begin position="253"/>
        <end position="281"/>
    </location>
</feature>
<name>A0A7S4DAX3_HETAK</name>
<keyword evidence="3 7" id="KW-0812">Transmembrane</keyword>
<feature type="transmembrane region" description="Helical" evidence="7">
    <location>
        <begin position="163"/>
        <end position="190"/>
    </location>
</feature>
<feature type="transmembrane region" description="Helical" evidence="7">
    <location>
        <begin position="314"/>
        <end position="336"/>
    </location>
</feature>
<gene>
    <name evidence="8" type="ORF">HAKA00212_LOCUS17279</name>
</gene>
<evidence type="ECO:0000313" key="8">
    <source>
        <dbReference type="EMBL" id="CAE0638496.1"/>
    </source>
</evidence>
<dbReference type="PANTHER" id="PTHR12385">
    <property type="entry name" value="CHOLINE TRANSPORTER-LIKE (SLC FAMILY 44)"/>
    <property type="match status" value="1"/>
</dbReference>
<comment type="subcellular location">
    <subcellularLocation>
        <location evidence="7">Cell membrane</location>
        <topology evidence="7">Multi-pass membrane protein</topology>
    </subcellularLocation>
    <subcellularLocation>
        <location evidence="1">Membrane</location>
        <topology evidence="1">Multi-pass membrane protein</topology>
    </subcellularLocation>
</comment>
<keyword evidence="4 7" id="KW-1133">Transmembrane helix</keyword>
<comment type="function">
    <text evidence="7">Choline transporter.</text>
</comment>
<comment type="similarity">
    <text evidence="2 7">Belongs to the CTL (choline transporter-like) family.</text>
</comment>
<protein>
    <recommendedName>
        <fullName evidence="7">Choline transporter-like protein</fullName>
    </recommendedName>
</protein>
<evidence type="ECO:0000256" key="4">
    <source>
        <dbReference type="ARBA" id="ARBA00022989"/>
    </source>
</evidence>
<feature type="transmembrane region" description="Helical" evidence="7">
    <location>
        <begin position="498"/>
        <end position="516"/>
    </location>
</feature>
<evidence type="ECO:0000256" key="3">
    <source>
        <dbReference type="ARBA" id="ARBA00022692"/>
    </source>
</evidence>
<dbReference type="InterPro" id="IPR007603">
    <property type="entry name" value="Choline_transptr-like"/>
</dbReference>
<feature type="transmembrane region" description="Helical" evidence="7">
    <location>
        <begin position="466"/>
        <end position="486"/>
    </location>
</feature>
<evidence type="ECO:0000256" key="1">
    <source>
        <dbReference type="ARBA" id="ARBA00004141"/>
    </source>
</evidence>
<dbReference type="GO" id="GO:0022857">
    <property type="term" value="F:transmembrane transporter activity"/>
    <property type="evidence" value="ECO:0007669"/>
    <property type="project" value="UniProtKB-UniRule"/>
</dbReference>
<dbReference type="AlphaFoldDB" id="A0A7S4DAX3"/>
<accession>A0A7S4DAX3</accession>
<proteinExistence type="inferred from homology"/>
<feature type="transmembrane region" description="Helical" evidence="7">
    <location>
        <begin position="138"/>
        <end position="157"/>
    </location>
</feature>
<dbReference type="GO" id="GO:0005886">
    <property type="term" value="C:plasma membrane"/>
    <property type="evidence" value="ECO:0007669"/>
    <property type="project" value="UniProtKB-SubCell"/>
</dbReference>
<feature type="transmembrane region" description="Helical" evidence="7">
    <location>
        <begin position="211"/>
        <end position="233"/>
    </location>
</feature>
<evidence type="ECO:0000256" key="6">
    <source>
        <dbReference type="ARBA" id="ARBA00023180"/>
    </source>
</evidence>
<evidence type="ECO:0000256" key="2">
    <source>
        <dbReference type="ARBA" id="ARBA00007168"/>
    </source>
</evidence>
<keyword evidence="6" id="KW-0325">Glycoprotein</keyword>
<evidence type="ECO:0000256" key="7">
    <source>
        <dbReference type="RuleBase" id="RU368066"/>
    </source>
</evidence>
<organism evidence="8">
    <name type="scientific">Heterosigma akashiwo</name>
    <name type="common">Chromophytic alga</name>
    <name type="synonym">Heterosigma carterae</name>
    <dbReference type="NCBI Taxonomy" id="2829"/>
    <lineage>
        <taxon>Eukaryota</taxon>
        <taxon>Sar</taxon>
        <taxon>Stramenopiles</taxon>
        <taxon>Ochrophyta</taxon>
        <taxon>Raphidophyceae</taxon>
        <taxon>Chattonellales</taxon>
        <taxon>Chattonellaceae</taxon>
        <taxon>Heterosigma</taxon>
    </lineage>
</organism>
<dbReference type="Pfam" id="PF04515">
    <property type="entry name" value="Choline_transpo"/>
    <property type="match status" value="1"/>
</dbReference>
<dbReference type="PANTHER" id="PTHR12385:SF14">
    <property type="entry name" value="CHOLINE TRANSPORTER-LIKE 2"/>
    <property type="match status" value="1"/>
</dbReference>
<dbReference type="EMBL" id="HBIU01037686">
    <property type="protein sequence ID" value="CAE0638496.1"/>
    <property type="molecule type" value="Transcribed_RNA"/>
</dbReference>
<reference evidence="8" key="1">
    <citation type="submission" date="2021-01" db="EMBL/GenBank/DDBJ databases">
        <authorList>
            <person name="Corre E."/>
            <person name="Pelletier E."/>
            <person name="Niang G."/>
            <person name="Scheremetjew M."/>
            <person name="Finn R."/>
            <person name="Kale V."/>
            <person name="Holt S."/>
            <person name="Cochrane G."/>
            <person name="Meng A."/>
            <person name="Brown T."/>
            <person name="Cohen L."/>
        </authorList>
    </citation>
    <scope>NUCLEOTIDE SEQUENCE</scope>
    <source>
        <strain evidence="8">CCMP3107</strain>
    </source>
</reference>
<sequence length="574" mass="62753">MTAIGGEAVSSVTTLNILDHGHDYTGRLCGTDSGVESKEFLYYIDDSEDYYGVCISQCPTSTNHSVIFCVDEANIPNTTVSVAEMVEQGYCQYQLESYAVLHRCVWANATAAAAAPNPHATAGALQEALADAWVARKVVLGAGLGLALGLALLYLVVVHLPGFVLALVWASIFAVFFLLAVLGMAAFSHAYMWERDMRHEGSEMHSQDTIYGLKAFAIVCWILAFLFLCYTISQHSHISKAVVLVKESVRAFFALKFLLVFPFIKFAGFAAFLVVWCAYALCVACGGSLARAEAANGLEVWTFEYDGAANMAKIIFLLFMFVWTSQFIVAFGQITIAKAVYQWYVGDDGPCAVLCSLLSTIFCHVGTAACGALAVPLFKIPRALFMWMEEKGERRDPGRRSFLRTYCCCLRCCIDCTNGFLKYLHKQAYIQAAVHGCDFWPAAREAYEVLARSPGLVRAVHSVEHLVLLLAQLLVAVAATLAGYLLLDQYYGDAVSTLAAPCALVFVLALTTAHLFSETLGMVVHTLLQCYLMDLPEGRHADKHPQLYDSLAALSDDAFDSLARNDVEARGGRT</sequence>
<evidence type="ECO:0000256" key="5">
    <source>
        <dbReference type="ARBA" id="ARBA00023136"/>
    </source>
</evidence>